<evidence type="ECO:0000256" key="4">
    <source>
        <dbReference type="ARBA" id="ARBA00022679"/>
    </source>
</evidence>
<comment type="similarity">
    <text evidence="3 10">Belongs to the SINA (Seven in absentia) family.</text>
</comment>
<dbReference type="Gene3D" id="3.30.40.10">
    <property type="entry name" value="Zinc/RING finger domain, C3HC4 (zinc finger)"/>
    <property type="match status" value="2"/>
</dbReference>
<keyword evidence="5 10" id="KW-0479">Metal-binding</keyword>
<proteinExistence type="inferred from homology"/>
<reference evidence="13 14" key="1">
    <citation type="submission" date="2020-04" db="EMBL/GenBank/DDBJ databases">
        <authorList>
            <person name="Alioto T."/>
            <person name="Alioto T."/>
            <person name="Gomez Garrido J."/>
        </authorList>
    </citation>
    <scope>NUCLEOTIDE SEQUENCE [LARGE SCALE GENOMIC DNA]</scope>
</reference>
<accession>A0A8S1BVE9</accession>
<dbReference type="Gene3D" id="2.60.210.10">
    <property type="entry name" value="Apoptosis, Tumor Necrosis Factor Receptor Associated Protein 2, Chain A"/>
    <property type="match status" value="1"/>
</dbReference>
<feature type="domain" description="RING-type" evidence="11">
    <location>
        <begin position="31"/>
        <end position="66"/>
    </location>
</feature>
<evidence type="ECO:0000313" key="14">
    <source>
        <dbReference type="Proteomes" id="UP000494165"/>
    </source>
</evidence>
<dbReference type="GO" id="GO:0061630">
    <property type="term" value="F:ubiquitin protein ligase activity"/>
    <property type="evidence" value="ECO:0007669"/>
    <property type="project" value="UniProtKB-EC"/>
</dbReference>
<gene>
    <name evidence="13" type="ORF">CLODIP_2_CD02207</name>
</gene>
<dbReference type="Pfam" id="PF21361">
    <property type="entry name" value="Sina_ZnF"/>
    <property type="match status" value="1"/>
</dbReference>
<feature type="domain" description="SIAH-type" evidence="12">
    <location>
        <begin position="74"/>
        <end position="134"/>
    </location>
</feature>
<dbReference type="OrthoDB" id="941555at2759"/>
<dbReference type="PANTHER" id="PTHR45877:SF2">
    <property type="entry name" value="E3 UBIQUITIN-PROTEIN LIGASE SINA-RELATED"/>
    <property type="match status" value="1"/>
</dbReference>
<evidence type="ECO:0000256" key="5">
    <source>
        <dbReference type="ARBA" id="ARBA00022723"/>
    </source>
</evidence>
<evidence type="ECO:0000313" key="13">
    <source>
        <dbReference type="EMBL" id="CAB3363506.1"/>
    </source>
</evidence>
<evidence type="ECO:0000256" key="3">
    <source>
        <dbReference type="ARBA" id="ARBA00009119"/>
    </source>
</evidence>
<dbReference type="InterPro" id="IPR013083">
    <property type="entry name" value="Znf_RING/FYVE/PHD"/>
</dbReference>
<keyword evidence="8 10" id="KW-0862">Zinc</keyword>
<dbReference type="PROSITE" id="PS51081">
    <property type="entry name" value="ZF_SIAH"/>
    <property type="match status" value="1"/>
</dbReference>
<dbReference type="EMBL" id="CADEPI010000012">
    <property type="protein sequence ID" value="CAB3363506.1"/>
    <property type="molecule type" value="Genomic_DNA"/>
</dbReference>
<evidence type="ECO:0000256" key="7">
    <source>
        <dbReference type="ARBA" id="ARBA00022786"/>
    </source>
</evidence>
<sequence length="270" mass="30815">MSSKKKSVNLEVPSKAKRKAKAVDLTELYKCPVCFEYVLTPIQQCTNGHIVCFTCKLSLEICPICRVMLLDNVRNLLMEKNKSNGCGLKLKVPERTEHEALCPFQMYRCPFPGANCWWSGILDKVLPHLQEEHEVESFEAEKHARNYNCTIKVPTEGCTLTHFVKAVTVEDHAFFVSISKRDEMVGRPRFYATVQFFGLAEDAKKFWCRLTTKSKQRVLTFKSAPRSIQDDLKDLIAKQECLIIELDIANSIAEEGNLVFNLSITDKSQK</sequence>
<comment type="pathway">
    <text evidence="2 10">Protein modification; protein ubiquitination.</text>
</comment>
<dbReference type="InterPro" id="IPR013010">
    <property type="entry name" value="Znf_SIAH"/>
</dbReference>
<dbReference type="PANTHER" id="PTHR45877">
    <property type="entry name" value="E3 UBIQUITIN-PROTEIN LIGASE SIAH2"/>
    <property type="match status" value="1"/>
</dbReference>
<comment type="caution">
    <text evidence="13">The sequence shown here is derived from an EMBL/GenBank/DDBJ whole genome shotgun (WGS) entry which is preliminary data.</text>
</comment>
<comment type="domain">
    <text evidence="10">The SBD domain (substrate-binding domain) mediates the interaction with substrate proteins. It is related to the TRAF family.</text>
</comment>
<evidence type="ECO:0000256" key="8">
    <source>
        <dbReference type="ARBA" id="ARBA00022833"/>
    </source>
</evidence>
<dbReference type="InterPro" id="IPR008974">
    <property type="entry name" value="TRAF-like"/>
</dbReference>
<dbReference type="GO" id="GO:0005737">
    <property type="term" value="C:cytoplasm"/>
    <property type="evidence" value="ECO:0007669"/>
    <property type="project" value="InterPro"/>
</dbReference>
<comment type="function">
    <text evidence="10">E3 ubiquitin-protein ligase that mediates ubiquitination and subsequent proteasomal degradation of target proteins. E3 ubiquitin ligases accept ubiquitin from an E2 ubiquitin-conjugating enzyme in the form of a thioester and then directly transfers the ubiquitin to targeted substrates.</text>
</comment>
<name>A0A8S1BVE9_9INSE</name>
<keyword evidence="14" id="KW-1185">Reference proteome</keyword>
<dbReference type="GO" id="GO:0008270">
    <property type="term" value="F:zinc ion binding"/>
    <property type="evidence" value="ECO:0007669"/>
    <property type="project" value="UniProtKB-KW"/>
</dbReference>
<keyword evidence="4" id="KW-0808">Transferase</keyword>
<evidence type="ECO:0000256" key="6">
    <source>
        <dbReference type="ARBA" id="ARBA00022771"/>
    </source>
</evidence>
<comment type="catalytic activity">
    <reaction evidence="1 10">
        <text>S-ubiquitinyl-[E2 ubiquitin-conjugating enzyme]-L-cysteine + [acceptor protein]-L-lysine = [E2 ubiquitin-conjugating enzyme]-L-cysteine + N(6)-ubiquitinyl-[acceptor protein]-L-lysine.</text>
        <dbReference type="EC" id="2.3.2.27"/>
    </reaction>
</comment>
<evidence type="ECO:0000256" key="2">
    <source>
        <dbReference type="ARBA" id="ARBA00004906"/>
    </source>
</evidence>
<dbReference type="SUPFAM" id="SSF49599">
    <property type="entry name" value="TRAF domain-like"/>
    <property type="match status" value="1"/>
</dbReference>
<dbReference type="SUPFAM" id="SSF57850">
    <property type="entry name" value="RING/U-box"/>
    <property type="match status" value="1"/>
</dbReference>
<dbReference type="Pfam" id="PF03145">
    <property type="entry name" value="Sina_TRAF"/>
    <property type="match status" value="1"/>
</dbReference>
<evidence type="ECO:0000256" key="10">
    <source>
        <dbReference type="RuleBase" id="RU201113"/>
    </source>
</evidence>
<dbReference type="InterPro" id="IPR049548">
    <property type="entry name" value="Sina-like_RING"/>
</dbReference>
<dbReference type="EC" id="2.3.2.27" evidence="10"/>
<dbReference type="GO" id="GO:0031624">
    <property type="term" value="F:ubiquitin conjugating enzyme binding"/>
    <property type="evidence" value="ECO:0007669"/>
    <property type="project" value="TreeGrafter"/>
</dbReference>
<keyword evidence="7 10" id="KW-0833">Ubl conjugation pathway</keyword>
<keyword evidence="6 9" id="KW-0863">Zinc-finger</keyword>
<dbReference type="Pfam" id="PF21362">
    <property type="entry name" value="Sina_RING"/>
    <property type="match status" value="1"/>
</dbReference>
<protein>
    <recommendedName>
        <fullName evidence="10">E3 ubiquitin-protein ligase</fullName>
        <ecNumber evidence="10">2.3.2.27</ecNumber>
    </recommendedName>
</protein>
<evidence type="ECO:0000259" key="11">
    <source>
        <dbReference type="PROSITE" id="PS50089"/>
    </source>
</evidence>
<dbReference type="PROSITE" id="PS50089">
    <property type="entry name" value="ZF_RING_2"/>
    <property type="match status" value="1"/>
</dbReference>
<comment type="domain">
    <text evidence="10">The RING-type zinc finger domain is essential for ubiquitin ligase activity.</text>
</comment>
<dbReference type="GO" id="GO:0043161">
    <property type="term" value="P:proteasome-mediated ubiquitin-dependent protein catabolic process"/>
    <property type="evidence" value="ECO:0007669"/>
    <property type="project" value="TreeGrafter"/>
</dbReference>
<evidence type="ECO:0000256" key="1">
    <source>
        <dbReference type="ARBA" id="ARBA00000900"/>
    </source>
</evidence>
<dbReference type="AlphaFoldDB" id="A0A8S1BVE9"/>
<evidence type="ECO:0000256" key="9">
    <source>
        <dbReference type="PROSITE-ProRule" id="PRU00455"/>
    </source>
</evidence>
<dbReference type="InterPro" id="IPR004162">
    <property type="entry name" value="SINA-like_animal"/>
</dbReference>
<dbReference type="Proteomes" id="UP000494165">
    <property type="component" value="Unassembled WGS sequence"/>
</dbReference>
<organism evidence="13 14">
    <name type="scientific">Cloeon dipterum</name>
    <dbReference type="NCBI Taxonomy" id="197152"/>
    <lineage>
        <taxon>Eukaryota</taxon>
        <taxon>Metazoa</taxon>
        <taxon>Ecdysozoa</taxon>
        <taxon>Arthropoda</taxon>
        <taxon>Hexapoda</taxon>
        <taxon>Insecta</taxon>
        <taxon>Pterygota</taxon>
        <taxon>Palaeoptera</taxon>
        <taxon>Ephemeroptera</taxon>
        <taxon>Pisciforma</taxon>
        <taxon>Baetidae</taxon>
        <taxon>Cloeon</taxon>
    </lineage>
</organism>
<dbReference type="InterPro" id="IPR018121">
    <property type="entry name" value="7-in-absentia-prot_TRAF-dom"/>
</dbReference>
<evidence type="ECO:0000259" key="12">
    <source>
        <dbReference type="PROSITE" id="PS51081"/>
    </source>
</evidence>
<dbReference type="InterPro" id="IPR001841">
    <property type="entry name" value="Znf_RING"/>
</dbReference>